<accession>A0A6I1WPX8</accession>
<dbReference type="PANTHER" id="PTHR43300">
    <property type="entry name" value="ACETYLTRANSFERASE"/>
    <property type="match status" value="1"/>
</dbReference>
<protein>
    <submittedName>
        <fullName evidence="2">Acetyltransferase</fullName>
    </submittedName>
</protein>
<comment type="caution">
    <text evidence="2">The sequence shown here is derived from an EMBL/GenBank/DDBJ whole genome shotgun (WGS) entry which is preliminary data.</text>
</comment>
<dbReference type="AlphaFoldDB" id="A0A6I1WPX8"/>
<dbReference type="Proteomes" id="UP000466863">
    <property type="component" value="Unassembled WGS sequence"/>
</dbReference>
<reference evidence="2 3" key="1">
    <citation type="submission" date="2019-10" db="EMBL/GenBank/DDBJ databases">
        <title>Evaluation of single-gene subtyping targets for Pseudomonas.</title>
        <authorList>
            <person name="Reichler S.J."/>
            <person name="Orsi R.H."/>
            <person name="Wiedmann M."/>
            <person name="Martin N.H."/>
            <person name="Murphy S.I."/>
        </authorList>
    </citation>
    <scope>NUCLEOTIDE SEQUENCE [LARGE SCALE GENOMIC DNA]</scope>
    <source>
        <strain evidence="2 3">FSL R10-1876</strain>
    </source>
</reference>
<keyword evidence="2" id="KW-0808">Transferase</keyword>
<dbReference type="Gene3D" id="2.160.10.10">
    <property type="entry name" value="Hexapeptide repeat proteins"/>
    <property type="match status" value="1"/>
</dbReference>
<gene>
    <name evidence="2" type="ORF">GHO28_13400</name>
</gene>
<evidence type="ECO:0000256" key="1">
    <source>
        <dbReference type="ARBA" id="ARBA00007274"/>
    </source>
</evidence>
<name>A0A6I1WPX8_9PSED</name>
<evidence type="ECO:0000313" key="3">
    <source>
        <dbReference type="Proteomes" id="UP000466863"/>
    </source>
</evidence>
<dbReference type="SUPFAM" id="SSF51161">
    <property type="entry name" value="Trimeric LpxA-like enzymes"/>
    <property type="match status" value="1"/>
</dbReference>
<evidence type="ECO:0000313" key="2">
    <source>
        <dbReference type="EMBL" id="MQU43490.1"/>
    </source>
</evidence>
<dbReference type="InterPro" id="IPR011004">
    <property type="entry name" value="Trimer_LpxA-like_sf"/>
</dbReference>
<dbReference type="InterPro" id="IPR001451">
    <property type="entry name" value="Hexapep"/>
</dbReference>
<dbReference type="PANTHER" id="PTHR43300:SF11">
    <property type="entry name" value="ACETYLTRANSFERASE RV3034C-RELATED"/>
    <property type="match status" value="1"/>
</dbReference>
<comment type="similarity">
    <text evidence="1">Belongs to the transferase hexapeptide repeat family.</text>
</comment>
<dbReference type="GO" id="GO:0016740">
    <property type="term" value="F:transferase activity"/>
    <property type="evidence" value="ECO:0007669"/>
    <property type="project" value="UniProtKB-KW"/>
</dbReference>
<proteinExistence type="inferred from homology"/>
<sequence length="179" mass="19348">MTLREIIRSLRRVYCHRRLRLRSVHSTFLACTNSSISKDLKAGAYSYIGPNCEIGPGVSMGAYTMLGPSVKIIGNDHIFDIPGTPIIFSGRPDFKPTNIGRDVWIGANAVIISGTTIGDGAVVAAGAVVTKDVEPFSVVAGIPARVIKKRFQTSEEETIHLRVLNSNILHGNYGNKLGK</sequence>
<organism evidence="2 3">
    <name type="scientific">Pseudomonas helleri</name>
    <dbReference type="NCBI Taxonomy" id="1608996"/>
    <lineage>
        <taxon>Bacteria</taxon>
        <taxon>Pseudomonadati</taxon>
        <taxon>Pseudomonadota</taxon>
        <taxon>Gammaproteobacteria</taxon>
        <taxon>Pseudomonadales</taxon>
        <taxon>Pseudomonadaceae</taxon>
        <taxon>Pseudomonas</taxon>
    </lineage>
</organism>
<dbReference type="InterPro" id="IPR050179">
    <property type="entry name" value="Trans_hexapeptide_repeat"/>
</dbReference>
<dbReference type="EMBL" id="WIVV01000056">
    <property type="protein sequence ID" value="MQU43490.1"/>
    <property type="molecule type" value="Genomic_DNA"/>
</dbReference>
<dbReference type="Pfam" id="PF00132">
    <property type="entry name" value="Hexapep"/>
    <property type="match status" value="1"/>
</dbReference>